<name>A0A0F9RGQ0_9ZZZZ</name>
<dbReference type="EMBL" id="LAZR01002898">
    <property type="protein sequence ID" value="KKN24251.1"/>
    <property type="molecule type" value="Genomic_DNA"/>
</dbReference>
<organism evidence="1">
    <name type="scientific">marine sediment metagenome</name>
    <dbReference type="NCBI Taxonomy" id="412755"/>
    <lineage>
        <taxon>unclassified sequences</taxon>
        <taxon>metagenomes</taxon>
        <taxon>ecological metagenomes</taxon>
    </lineage>
</organism>
<sequence length="25" mass="3083">MLAPKPLRQNNNMWEDILDSYNQEY</sequence>
<evidence type="ECO:0000313" key="1">
    <source>
        <dbReference type="EMBL" id="KKN24251.1"/>
    </source>
</evidence>
<protein>
    <submittedName>
        <fullName evidence="1">Uncharacterized protein</fullName>
    </submittedName>
</protein>
<gene>
    <name evidence="1" type="ORF">LCGC14_0896960</name>
</gene>
<reference evidence="1" key="1">
    <citation type="journal article" date="2015" name="Nature">
        <title>Complex archaea that bridge the gap between prokaryotes and eukaryotes.</title>
        <authorList>
            <person name="Spang A."/>
            <person name="Saw J.H."/>
            <person name="Jorgensen S.L."/>
            <person name="Zaremba-Niedzwiedzka K."/>
            <person name="Martijn J."/>
            <person name="Lind A.E."/>
            <person name="van Eijk R."/>
            <person name="Schleper C."/>
            <person name="Guy L."/>
            <person name="Ettema T.J."/>
        </authorList>
    </citation>
    <scope>NUCLEOTIDE SEQUENCE</scope>
</reference>
<comment type="caution">
    <text evidence="1">The sequence shown here is derived from an EMBL/GenBank/DDBJ whole genome shotgun (WGS) entry which is preliminary data.</text>
</comment>
<accession>A0A0F9RGQ0</accession>
<feature type="non-terminal residue" evidence="1">
    <location>
        <position position="25"/>
    </location>
</feature>
<dbReference type="AlphaFoldDB" id="A0A0F9RGQ0"/>
<proteinExistence type="predicted"/>